<dbReference type="BioCyc" id="IAGG583356:GHAH-569-MONOMER"/>
<dbReference type="STRING" id="583356.Igag_0568"/>
<evidence type="ECO:0000256" key="1">
    <source>
        <dbReference type="ARBA" id="ARBA00004651"/>
    </source>
</evidence>
<proteinExistence type="predicted"/>
<organism evidence="8 9">
    <name type="scientific">Ignisphaera aggregans (strain DSM 17230 / JCM 13409 / AQ1.S1)</name>
    <dbReference type="NCBI Taxonomy" id="583356"/>
    <lineage>
        <taxon>Archaea</taxon>
        <taxon>Thermoproteota</taxon>
        <taxon>Thermoprotei</taxon>
        <taxon>Desulfurococcales</taxon>
        <taxon>Desulfurococcaceae</taxon>
        <taxon>Ignisphaera</taxon>
    </lineage>
</organism>
<dbReference type="EMBL" id="CP002098">
    <property type="protein sequence ID" value="ADM27403.1"/>
    <property type="molecule type" value="Genomic_DNA"/>
</dbReference>
<dbReference type="SUPFAM" id="SSF103481">
    <property type="entry name" value="Multidrug resistance efflux transporter EmrE"/>
    <property type="match status" value="1"/>
</dbReference>
<keyword evidence="9" id="KW-1185">Reference proteome</keyword>
<dbReference type="Pfam" id="PF00892">
    <property type="entry name" value="EamA"/>
    <property type="match status" value="2"/>
</dbReference>
<feature type="transmembrane region" description="Helical" evidence="6">
    <location>
        <begin position="255"/>
        <end position="276"/>
    </location>
</feature>
<keyword evidence="4 6" id="KW-1133">Transmembrane helix</keyword>
<feature type="domain" description="EamA" evidence="7">
    <location>
        <begin position="5"/>
        <end position="134"/>
    </location>
</feature>
<feature type="transmembrane region" description="Helical" evidence="6">
    <location>
        <begin position="195"/>
        <end position="217"/>
    </location>
</feature>
<feature type="transmembrane region" description="Helical" evidence="6">
    <location>
        <begin position="229"/>
        <end position="249"/>
    </location>
</feature>
<feature type="transmembrane region" description="Helical" evidence="6">
    <location>
        <begin position="33"/>
        <end position="52"/>
    </location>
</feature>
<keyword evidence="3 6" id="KW-0812">Transmembrane</keyword>
<feature type="transmembrane region" description="Helical" evidence="6">
    <location>
        <begin position="145"/>
        <end position="164"/>
    </location>
</feature>
<evidence type="ECO:0000256" key="5">
    <source>
        <dbReference type="ARBA" id="ARBA00023136"/>
    </source>
</evidence>
<dbReference type="InterPro" id="IPR000620">
    <property type="entry name" value="EamA_dom"/>
</dbReference>
<sequence length="287" mass="31584">MLKEFLAIIVATFLWGSSFPIIKIVVCGIDSFSYVWIRSLIAIAFLTPYIVYRAICCGIHRDSIYGGLVTGFAYLFGLWLQGWGTMYTSATNSAFITGLNTVFVHIYIAIARRSYRSTLAIELLTAVTGLYLLTNPGRTINIGDILVLLGAIAWAIQIVLVSRYGGREPVVFTYFELFPSLIFSIYSTINGLPPITVTLLLGLFYLGIACSGIAFALQAYGQKYISPEIASLVYLLEPVFASILSWIFLGETMSFTQIVGAMLIAISIAVAGIDMARMERGTRYSML</sequence>
<name>E0SSD1_IGNAA</name>
<dbReference type="AlphaFoldDB" id="E0SSD1"/>
<dbReference type="InterPro" id="IPR051258">
    <property type="entry name" value="Diverse_Substrate_Transporter"/>
</dbReference>
<feature type="transmembrane region" description="Helical" evidence="6">
    <location>
        <begin position="64"/>
        <end position="84"/>
    </location>
</feature>
<feature type="transmembrane region" description="Helical" evidence="6">
    <location>
        <begin position="90"/>
        <end position="110"/>
    </location>
</feature>
<reference evidence="8 9" key="1">
    <citation type="journal article" date="2010" name="Stand. Genomic Sci.">
        <title>Complete genome sequence of Ignisphaera aggregans type strain (AQ1.S1).</title>
        <authorList>
            <person name="Goker M."/>
            <person name="Held B."/>
            <person name="Lapidus A."/>
            <person name="Nolan M."/>
            <person name="Spring S."/>
            <person name="Yasawong M."/>
            <person name="Lucas S."/>
            <person name="Glavina Del Rio T."/>
            <person name="Tice H."/>
            <person name="Cheng J.F."/>
            <person name="Goodwin L."/>
            <person name="Tapia R."/>
            <person name="Pitluck S."/>
            <person name="Liolios K."/>
            <person name="Ivanova N."/>
            <person name="Mavromatis K."/>
            <person name="Mikhailova N."/>
            <person name="Pati A."/>
            <person name="Chen A."/>
            <person name="Palaniappan K."/>
            <person name="Brambilla E."/>
            <person name="Land M."/>
            <person name="Hauser L."/>
            <person name="Chang Y.J."/>
            <person name="Jeffries C.D."/>
            <person name="Brettin T."/>
            <person name="Detter J.C."/>
            <person name="Han C."/>
            <person name="Rohde M."/>
            <person name="Sikorski J."/>
            <person name="Woyke T."/>
            <person name="Bristow J."/>
            <person name="Eisen J.A."/>
            <person name="Markowitz V."/>
            <person name="Hugenholtz P."/>
            <person name="Kyrpides N.C."/>
            <person name="Klenk H.P."/>
        </authorList>
    </citation>
    <scope>NUCLEOTIDE SEQUENCE [LARGE SCALE GENOMIC DNA]</scope>
    <source>
        <strain evidence="9">DSM 17230 / JCM 13409 / AQ1.S1</strain>
    </source>
</reference>
<dbReference type="PANTHER" id="PTHR42920">
    <property type="entry name" value="OS03G0707200 PROTEIN-RELATED"/>
    <property type="match status" value="1"/>
</dbReference>
<dbReference type="PANTHER" id="PTHR42920:SF5">
    <property type="entry name" value="EAMA DOMAIN-CONTAINING PROTEIN"/>
    <property type="match status" value="1"/>
</dbReference>
<evidence type="ECO:0000259" key="7">
    <source>
        <dbReference type="Pfam" id="PF00892"/>
    </source>
</evidence>
<evidence type="ECO:0000256" key="4">
    <source>
        <dbReference type="ARBA" id="ARBA00022989"/>
    </source>
</evidence>
<gene>
    <name evidence="8" type="ordered locus">Igag_0568</name>
</gene>
<feature type="transmembrane region" description="Helical" evidence="6">
    <location>
        <begin position="117"/>
        <end position="133"/>
    </location>
</feature>
<dbReference type="InterPro" id="IPR037185">
    <property type="entry name" value="EmrE-like"/>
</dbReference>
<accession>E0SSD1</accession>
<feature type="transmembrane region" description="Helical" evidence="6">
    <location>
        <begin position="171"/>
        <end position="189"/>
    </location>
</feature>
<protein>
    <recommendedName>
        <fullName evidence="7">EamA domain-containing protein</fullName>
    </recommendedName>
</protein>
<evidence type="ECO:0000256" key="6">
    <source>
        <dbReference type="SAM" id="Phobius"/>
    </source>
</evidence>
<feature type="domain" description="EamA" evidence="7">
    <location>
        <begin position="142"/>
        <end position="270"/>
    </location>
</feature>
<dbReference type="GO" id="GO:0005886">
    <property type="term" value="C:plasma membrane"/>
    <property type="evidence" value="ECO:0007669"/>
    <property type="project" value="UniProtKB-SubCell"/>
</dbReference>
<dbReference type="Gene3D" id="1.10.3730.20">
    <property type="match status" value="1"/>
</dbReference>
<evidence type="ECO:0000313" key="8">
    <source>
        <dbReference type="EMBL" id="ADM27403.1"/>
    </source>
</evidence>
<evidence type="ECO:0000256" key="3">
    <source>
        <dbReference type="ARBA" id="ARBA00022692"/>
    </source>
</evidence>
<evidence type="ECO:0000313" key="9">
    <source>
        <dbReference type="Proteomes" id="UP000001304"/>
    </source>
</evidence>
<keyword evidence="5 6" id="KW-0472">Membrane</keyword>
<dbReference type="HOGENOM" id="CLU_033863_21_3_2"/>
<keyword evidence="2" id="KW-1003">Cell membrane</keyword>
<evidence type="ECO:0000256" key="2">
    <source>
        <dbReference type="ARBA" id="ARBA00022475"/>
    </source>
</evidence>
<comment type="subcellular location">
    <subcellularLocation>
        <location evidence="1">Cell membrane</location>
        <topology evidence="1">Multi-pass membrane protein</topology>
    </subcellularLocation>
</comment>
<dbReference type="Proteomes" id="UP000001304">
    <property type="component" value="Chromosome"/>
</dbReference>
<dbReference type="KEGG" id="iag:Igag_0568"/>